<dbReference type="AlphaFoldDB" id="A0AAV6XZP1"/>
<comment type="caution">
    <text evidence="1">The sequence shown here is derived from an EMBL/GenBank/DDBJ whole genome shotgun (WGS) entry which is preliminary data.</text>
</comment>
<reference evidence="1" key="1">
    <citation type="submission" date="2019-10" db="EMBL/GenBank/DDBJ databases">
        <authorList>
            <person name="Zhang R."/>
            <person name="Pan Y."/>
            <person name="Wang J."/>
            <person name="Ma R."/>
            <person name="Yu S."/>
        </authorList>
    </citation>
    <scope>NUCLEOTIDE SEQUENCE</scope>
    <source>
        <strain evidence="1">LA-IB0</strain>
        <tissue evidence="1">Leaf</tissue>
    </source>
</reference>
<evidence type="ECO:0000313" key="2">
    <source>
        <dbReference type="Proteomes" id="UP000826271"/>
    </source>
</evidence>
<keyword evidence="2" id="KW-1185">Reference proteome</keyword>
<gene>
    <name evidence="1" type="ORF">BUALT_Bualt02G0069800</name>
</gene>
<evidence type="ECO:0000313" key="1">
    <source>
        <dbReference type="EMBL" id="KAG8387903.1"/>
    </source>
</evidence>
<protein>
    <submittedName>
        <fullName evidence="1">Uncharacterized protein</fullName>
    </submittedName>
</protein>
<dbReference type="Pfam" id="PF04646">
    <property type="entry name" value="DUF604"/>
    <property type="match status" value="1"/>
</dbReference>
<accession>A0AAV6XZP1</accession>
<proteinExistence type="predicted"/>
<dbReference type="InterPro" id="IPR006740">
    <property type="entry name" value="DUF604"/>
</dbReference>
<dbReference type="FunFam" id="3.90.550.50:FF:000038">
    <property type="entry name" value="Predicted protein"/>
    <property type="match status" value="1"/>
</dbReference>
<dbReference type="EMBL" id="WHWC01000002">
    <property type="protein sequence ID" value="KAG8387903.1"/>
    <property type="molecule type" value="Genomic_DNA"/>
</dbReference>
<name>A0AAV6XZP1_9LAMI</name>
<organism evidence="1 2">
    <name type="scientific">Buddleja alternifolia</name>
    <dbReference type="NCBI Taxonomy" id="168488"/>
    <lineage>
        <taxon>Eukaryota</taxon>
        <taxon>Viridiplantae</taxon>
        <taxon>Streptophyta</taxon>
        <taxon>Embryophyta</taxon>
        <taxon>Tracheophyta</taxon>
        <taxon>Spermatophyta</taxon>
        <taxon>Magnoliopsida</taxon>
        <taxon>eudicotyledons</taxon>
        <taxon>Gunneridae</taxon>
        <taxon>Pentapetalae</taxon>
        <taxon>asterids</taxon>
        <taxon>lamiids</taxon>
        <taxon>Lamiales</taxon>
        <taxon>Scrophulariaceae</taxon>
        <taxon>Buddlejeae</taxon>
        <taxon>Buddleja</taxon>
    </lineage>
</organism>
<dbReference type="Proteomes" id="UP000826271">
    <property type="component" value="Unassembled WGS sequence"/>
</dbReference>
<dbReference type="Gene3D" id="3.90.550.50">
    <property type="match status" value="1"/>
</dbReference>
<sequence length="425" mass="48560">MQRSPNLANSVSPTNIGHVVFGIGGSTSTWGNRKSYAESWWKPNATRGFVFFETIPRKHLPWSISSPPFRVSENTSKYKDYDKHPIPQAIRLARIISETFDLENKGVRWYVLGDDDTVFFINNLVDVLARYDHDEYLYIGMNSECHSSNSLHSFEMAFGGAGYAFSYPLAKALVTNLDVCLKRYQTLYGHDHILQSCVADMGVSITHEKGFHQIDLHNDISGYLSAHPQSPLVSLHHLDAVDPIFPSMDRKESLNHLMKSSKVDESRLLQHIICYHNPTNWTFSISWGYSLQIYESLIFPSILHKPLQTFTPWTKVIRPPYFIFNTRIPSNDPCQAPHLFYFDSHIENTTRGGDYILTTYTRGKIRGLPACNHSADDISKIVVFSPIRKHHLNGSRRECCDVLRIIGRDAAELKLRDCLENEILP</sequence>
<dbReference type="PANTHER" id="PTHR10811">
    <property type="entry name" value="FRINGE-RELATED"/>
    <property type="match status" value="1"/>
</dbReference>